<dbReference type="Proteomes" id="UP000006727">
    <property type="component" value="Chromosome 11"/>
</dbReference>
<dbReference type="EMBL" id="ABEU02000011">
    <property type="status" value="NOT_ANNOTATED_CDS"/>
    <property type="molecule type" value="Genomic_DNA"/>
</dbReference>
<sequence>MSLVVEQDAASGGPEGPWELSKINHVLSRWRAPTSRVCLQQDCRFNISW</sequence>
<accession>A0A7I3ZSC1</accession>
<organism evidence="1 2">
    <name type="scientific">Physcomitrium patens</name>
    <name type="common">Spreading-leaved earth moss</name>
    <name type="synonym">Physcomitrella patens</name>
    <dbReference type="NCBI Taxonomy" id="3218"/>
    <lineage>
        <taxon>Eukaryota</taxon>
        <taxon>Viridiplantae</taxon>
        <taxon>Streptophyta</taxon>
        <taxon>Embryophyta</taxon>
        <taxon>Bryophyta</taxon>
        <taxon>Bryophytina</taxon>
        <taxon>Bryopsida</taxon>
        <taxon>Funariidae</taxon>
        <taxon>Funariales</taxon>
        <taxon>Funariaceae</taxon>
        <taxon>Physcomitrium</taxon>
    </lineage>
</organism>
<reference evidence="1 2" key="1">
    <citation type="journal article" date="2008" name="Science">
        <title>The Physcomitrella genome reveals evolutionary insights into the conquest of land by plants.</title>
        <authorList>
            <person name="Rensing S."/>
            <person name="Lang D."/>
            <person name="Zimmer A."/>
            <person name="Terry A."/>
            <person name="Salamov A."/>
            <person name="Shapiro H."/>
            <person name="Nishiyama T."/>
            <person name="Perroud P.-F."/>
            <person name="Lindquist E."/>
            <person name="Kamisugi Y."/>
            <person name="Tanahashi T."/>
            <person name="Sakakibara K."/>
            <person name="Fujita T."/>
            <person name="Oishi K."/>
            <person name="Shin-I T."/>
            <person name="Kuroki Y."/>
            <person name="Toyoda A."/>
            <person name="Suzuki Y."/>
            <person name="Hashimoto A."/>
            <person name="Yamaguchi K."/>
            <person name="Sugano A."/>
            <person name="Kohara Y."/>
            <person name="Fujiyama A."/>
            <person name="Anterola A."/>
            <person name="Aoki S."/>
            <person name="Ashton N."/>
            <person name="Barbazuk W.B."/>
            <person name="Barker E."/>
            <person name="Bennetzen J."/>
            <person name="Bezanilla M."/>
            <person name="Blankenship R."/>
            <person name="Cho S.H."/>
            <person name="Dutcher S."/>
            <person name="Estelle M."/>
            <person name="Fawcett J.A."/>
            <person name="Gundlach H."/>
            <person name="Hanada K."/>
            <person name="Heyl A."/>
            <person name="Hicks K.A."/>
            <person name="Hugh J."/>
            <person name="Lohr M."/>
            <person name="Mayer K."/>
            <person name="Melkozernov A."/>
            <person name="Murata T."/>
            <person name="Nelson D."/>
            <person name="Pils B."/>
            <person name="Prigge M."/>
            <person name="Reiss B."/>
            <person name="Renner T."/>
            <person name="Rombauts S."/>
            <person name="Rushton P."/>
            <person name="Sanderfoot A."/>
            <person name="Schween G."/>
            <person name="Shiu S.-H."/>
            <person name="Stueber K."/>
            <person name="Theodoulou F.L."/>
            <person name="Tu H."/>
            <person name="Van de Peer Y."/>
            <person name="Verrier P.J."/>
            <person name="Waters E."/>
            <person name="Wood A."/>
            <person name="Yang L."/>
            <person name="Cove D."/>
            <person name="Cuming A."/>
            <person name="Hasebe M."/>
            <person name="Lucas S."/>
            <person name="Mishler D.B."/>
            <person name="Reski R."/>
            <person name="Grigoriev I."/>
            <person name="Quatrano R.S."/>
            <person name="Boore J.L."/>
        </authorList>
    </citation>
    <scope>NUCLEOTIDE SEQUENCE [LARGE SCALE GENOMIC DNA]</scope>
    <source>
        <strain evidence="1 2">cv. Gransden 2004</strain>
    </source>
</reference>
<reference evidence="1" key="3">
    <citation type="submission" date="2020-12" db="UniProtKB">
        <authorList>
            <consortium name="EnsemblPlants"/>
        </authorList>
    </citation>
    <scope>IDENTIFICATION</scope>
</reference>
<dbReference type="AlphaFoldDB" id="A0A7I3ZSC1"/>
<dbReference type="Gramene" id="Pp3c11_8720V3.2">
    <property type="protein sequence ID" value="PAC:32957113.CDS.1"/>
    <property type="gene ID" value="Pp3c11_8720"/>
</dbReference>
<dbReference type="EnsemblPlants" id="Pp3c11_8720V3.2">
    <property type="protein sequence ID" value="PAC:32957113.CDS.1"/>
    <property type="gene ID" value="Pp3c11_8720"/>
</dbReference>
<evidence type="ECO:0000313" key="2">
    <source>
        <dbReference type="Proteomes" id="UP000006727"/>
    </source>
</evidence>
<name>A0A7I3ZSC1_PHYPA</name>
<proteinExistence type="predicted"/>
<keyword evidence="2" id="KW-1185">Reference proteome</keyword>
<reference evidence="1 2" key="2">
    <citation type="journal article" date="2018" name="Plant J.">
        <title>The Physcomitrella patens chromosome-scale assembly reveals moss genome structure and evolution.</title>
        <authorList>
            <person name="Lang D."/>
            <person name="Ullrich K.K."/>
            <person name="Murat F."/>
            <person name="Fuchs J."/>
            <person name="Jenkins J."/>
            <person name="Haas F.B."/>
            <person name="Piednoel M."/>
            <person name="Gundlach H."/>
            <person name="Van Bel M."/>
            <person name="Meyberg R."/>
            <person name="Vives C."/>
            <person name="Morata J."/>
            <person name="Symeonidi A."/>
            <person name="Hiss M."/>
            <person name="Muchero W."/>
            <person name="Kamisugi Y."/>
            <person name="Saleh O."/>
            <person name="Blanc G."/>
            <person name="Decker E.L."/>
            <person name="van Gessel N."/>
            <person name="Grimwood J."/>
            <person name="Hayes R.D."/>
            <person name="Graham S.W."/>
            <person name="Gunter L.E."/>
            <person name="McDaniel S.F."/>
            <person name="Hoernstein S.N.W."/>
            <person name="Larsson A."/>
            <person name="Li F.W."/>
            <person name="Perroud P.F."/>
            <person name="Phillips J."/>
            <person name="Ranjan P."/>
            <person name="Rokshar D.S."/>
            <person name="Rothfels C.J."/>
            <person name="Schneider L."/>
            <person name="Shu S."/>
            <person name="Stevenson D.W."/>
            <person name="Thummler F."/>
            <person name="Tillich M."/>
            <person name="Villarreal Aguilar J.C."/>
            <person name="Widiez T."/>
            <person name="Wong G.K."/>
            <person name="Wymore A."/>
            <person name="Zhang Y."/>
            <person name="Zimmer A.D."/>
            <person name="Quatrano R.S."/>
            <person name="Mayer K.F.X."/>
            <person name="Goodstein D."/>
            <person name="Casacuberta J.M."/>
            <person name="Vandepoele K."/>
            <person name="Reski R."/>
            <person name="Cuming A.C."/>
            <person name="Tuskan G.A."/>
            <person name="Maumus F."/>
            <person name="Salse J."/>
            <person name="Schmutz J."/>
            <person name="Rensing S.A."/>
        </authorList>
    </citation>
    <scope>NUCLEOTIDE SEQUENCE [LARGE SCALE GENOMIC DNA]</scope>
    <source>
        <strain evidence="1 2">cv. Gransden 2004</strain>
    </source>
</reference>
<evidence type="ECO:0000313" key="1">
    <source>
        <dbReference type="EnsemblPlants" id="PAC:32957113.CDS.1"/>
    </source>
</evidence>
<protein>
    <submittedName>
        <fullName evidence="1">Uncharacterized protein</fullName>
    </submittedName>
</protein>